<feature type="coiled-coil region" evidence="8">
    <location>
        <begin position="814"/>
        <end position="841"/>
    </location>
</feature>
<evidence type="ECO:0000256" key="3">
    <source>
        <dbReference type="ARBA" id="ARBA00022695"/>
    </source>
</evidence>
<dbReference type="PANTHER" id="PTHR37984">
    <property type="entry name" value="PROTEIN CBG26694"/>
    <property type="match status" value="1"/>
</dbReference>
<evidence type="ECO:0000259" key="10">
    <source>
        <dbReference type="PROSITE" id="PS50994"/>
    </source>
</evidence>
<keyword evidence="8" id="KW-0175">Coiled coil</keyword>
<reference evidence="11 12" key="1">
    <citation type="submission" date="2024-06" db="EMBL/GenBank/DDBJ databases">
        <title>A chromosome-level genome assembly of beet webworm, Loxostege sticticalis.</title>
        <authorList>
            <person name="Zhang Y."/>
        </authorList>
    </citation>
    <scope>NUCLEOTIDE SEQUENCE [LARGE SCALE GENOMIC DNA]</scope>
    <source>
        <strain evidence="11">AQ028</strain>
        <tissue evidence="11">Male pupae</tissue>
    </source>
</reference>
<dbReference type="FunFam" id="1.10.340.70:FF:000003">
    <property type="entry name" value="Protein CBG25708"/>
    <property type="match status" value="1"/>
</dbReference>
<dbReference type="InterPro" id="IPR041588">
    <property type="entry name" value="Integrase_H2C2"/>
</dbReference>
<keyword evidence="5" id="KW-0255">Endonuclease</keyword>
<feature type="domain" description="Reverse transcriptase" evidence="9">
    <location>
        <begin position="428"/>
        <end position="610"/>
    </location>
</feature>
<dbReference type="Pfam" id="PF17921">
    <property type="entry name" value="Integrase_H2C2"/>
    <property type="match status" value="1"/>
</dbReference>
<evidence type="ECO:0000256" key="5">
    <source>
        <dbReference type="ARBA" id="ARBA00022759"/>
    </source>
</evidence>
<dbReference type="GO" id="GO:0003964">
    <property type="term" value="F:RNA-directed DNA polymerase activity"/>
    <property type="evidence" value="ECO:0007669"/>
    <property type="project" value="UniProtKB-KW"/>
</dbReference>
<dbReference type="EMBL" id="JBEDNZ010000006">
    <property type="protein sequence ID" value="KAL0840889.1"/>
    <property type="molecule type" value="Genomic_DNA"/>
</dbReference>
<evidence type="ECO:0000259" key="9">
    <source>
        <dbReference type="PROSITE" id="PS50878"/>
    </source>
</evidence>
<dbReference type="FunFam" id="3.30.420.10:FF:000063">
    <property type="entry name" value="Retrovirus-related Pol polyprotein from transposon 297-like Protein"/>
    <property type="match status" value="1"/>
</dbReference>
<dbReference type="GO" id="GO:0004519">
    <property type="term" value="F:endonuclease activity"/>
    <property type="evidence" value="ECO:0007669"/>
    <property type="project" value="UniProtKB-KW"/>
</dbReference>
<dbReference type="Gene3D" id="1.10.340.70">
    <property type="match status" value="1"/>
</dbReference>
<dbReference type="InterPro" id="IPR000477">
    <property type="entry name" value="RT_dom"/>
</dbReference>
<feature type="domain" description="Integrase catalytic" evidence="10">
    <location>
        <begin position="983"/>
        <end position="1135"/>
    </location>
</feature>
<dbReference type="InterPro" id="IPR043128">
    <property type="entry name" value="Rev_trsase/Diguanyl_cyclase"/>
</dbReference>
<dbReference type="Gene3D" id="3.30.70.270">
    <property type="match status" value="2"/>
</dbReference>
<proteinExistence type="predicted"/>
<protein>
    <recommendedName>
        <fullName evidence="1">RNA-directed DNA polymerase</fullName>
        <ecNumber evidence="1">2.7.7.49</ecNumber>
    </recommendedName>
</protein>
<organism evidence="11 12">
    <name type="scientific">Loxostege sticticalis</name>
    <name type="common">Beet webworm moth</name>
    <dbReference type="NCBI Taxonomy" id="481309"/>
    <lineage>
        <taxon>Eukaryota</taxon>
        <taxon>Metazoa</taxon>
        <taxon>Ecdysozoa</taxon>
        <taxon>Arthropoda</taxon>
        <taxon>Hexapoda</taxon>
        <taxon>Insecta</taxon>
        <taxon>Pterygota</taxon>
        <taxon>Neoptera</taxon>
        <taxon>Endopterygota</taxon>
        <taxon>Lepidoptera</taxon>
        <taxon>Glossata</taxon>
        <taxon>Ditrysia</taxon>
        <taxon>Pyraloidea</taxon>
        <taxon>Crambidae</taxon>
        <taxon>Pyraustinae</taxon>
        <taxon>Loxostege</taxon>
    </lineage>
</organism>
<evidence type="ECO:0000256" key="4">
    <source>
        <dbReference type="ARBA" id="ARBA00022722"/>
    </source>
</evidence>
<sequence length="1294" mass="146458">MSAGKLGEFNVDSGNWESYCDRLQMHFLVNNVEEKLKLPTLISIVGETAYELMVNLCCPKKPAEKTFSEVVELMRQHLQPTPSMLAERFKFRQYRQCEGQSIAQFVEQLKKLSRFCEFGTELDNNMRDQFVCGLCSDGIRQRLFVEKHLTFSTATTIALSLEAAERDALAVESTGVNFVRRFKTETKSSGCCAACGDFRHKVESCKFKDYVCSRCKNIGHLRRMCTYMEGEPSSGDQDEEPMFQMSLAKYKPVSVLIKVDKHLINMEIDTGSALSCINEKMYKAKFYHLPLQLCNLTLKFYDGTTVKPLGLITVFVEFEGVQKQLDLYVINRGTTSLLGRQWLAELEMSVPKICVNNINDLECWNKNEIMKNLNSRYKEVFEPGLGRFTGGRASLRLRAGAEPVFCRARPLPYALRERVDAELDAMLAAGVIEPVEHSDWATPLVIVHKPDGSLRLCADFKTTLNKVLLVDKYPVPKIEDLFTQLSGSQFFTKIDLSQAYNQILLDDSKENDCTGLTVINTHKGLFKYKRLVYGLASSPGIFQRIMSNLFKGVPNVTVFLDDILISNKCGDTHTKTIEKVFQILKDHGLRIKKQKCEFFAKQVKYLGYVIDRNGVRVDPDKLEPIIQMTAPTTVSELKSFLGMVNFYGKFIKNLSLYVAPLFDLLKKNSKWSWGNKEQLVFEQVKGLLKGTEVLAHYNAALDAVVTCDAGPRGLGAVLAQRGADGRERVVAYASRALTPPELNYSQIHKEALAIVFAVKKFHQYLYGRKFTLRTDHKPLVSIFGPNLGVPNMTASRLQRWAIILSAYDFVIEYIKSEENTADALSRLIAAHKENLDSLGDRDVEQTYLHFASEALLLCNNTLRKETQKDMWLSRIMSFIQDGWPASVEIKELKPYFNRKTELYLEMGCVMWGHRVVIPNSCRDKVLRELHDTHTGIVKMKSLARSYVWWPGLDEAIEQQCKNCEVCAALGSAPPAHAPRSWPWPARPWSRIHLDFLGPIAGMKYLIIIDATSKWIECFKMNSTTASKVIEKLRETFARFGLPKQIVSDNGPPFSSSDFEQFCSNNGIDHVFTAPYHPSSNGAAENAVKVCKKVIKKAILTRNDVDTALYRYLLIYRNTTHNTTGDSPAKLLLGRTLRTRLDCLKPDREKRVIDLQEKQENNAGGVSREIGIGEEVWYKNYNDDIKWKKGKVLGKLGETDYRISLEDGKCIHRHIDQLRICMSPAQNRKEVRMKKVNPGWVWLPTGGPAECPATGAAPAPGPAAPASLSCAPQAPLVPRRYPLRERYPPVRFGFE</sequence>
<dbReference type="GO" id="GO:0016787">
    <property type="term" value="F:hydrolase activity"/>
    <property type="evidence" value="ECO:0007669"/>
    <property type="project" value="UniProtKB-KW"/>
</dbReference>
<keyword evidence="2" id="KW-0808">Transferase</keyword>
<dbReference type="InterPro" id="IPR050951">
    <property type="entry name" value="Retrovirus_Pol_polyprotein"/>
</dbReference>
<dbReference type="FunFam" id="3.10.20.370:FF:000001">
    <property type="entry name" value="Retrovirus-related Pol polyprotein from transposon 17.6-like protein"/>
    <property type="match status" value="1"/>
</dbReference>
<name>A0ABD0TC70_LOXSC</name>
<dbReference type="FunFam" id="3.30.70.270:FF:000020">
    <property type="entry name" value="Transposon Tf2-6 polyprotein-like Protein"/>
    <property type="match status" value="1"/>
</dbReference>
<evidence type="ECO:0000256" key="6">
    <source>
        <dbReference type="ARBA" id="ARBA00022801"/>
    </source>
</evidence>
<evidence type="ECO:0000256" key="1">
    <source>
        <dbReference type="ARBA" id="ARBA00012493"/>
    </source>
</evidence>
<dbReference type="Gene3D" id="3.10.10.10">
    <property type="entry name" value="HIV Type 1 Reverse Transcriptase, subunit A, domain 1"/>
    <property type="match status" value="1"/>
</dbReference>
<dbReference type="Pfam" id="PF17917">
    <property type="entry name" value="RT_RNaseH"/>
    <property type="match status" value="1"/>
</dbReference>
<dbReference type="Gene3D" id="3.10.20.370">
    <property type="match status" value="1"/>
</dbReference>
<dbReference type="Pfam" id="PF00665">
    <property type="entry name" value="rve"/>
    <property type="match status" value="1"/>
</dbReference>
<dbReference type="Pfam" id="PF00078">
    <property type="entry name" value="RVT_1"/>
    <property type="match status" value="1"/>
</dbReference>
<dbReference type="Gene3D" id="3.30.420.10">
    <property type="entry name" value="Ribonuclease H-like superfamily/Ribonuclease H"/>
    <property type="match status" value="1"/>
</dbReference>
<evidence type="ECO:0000313" key="12">
    <source>
        <dbReference type="Proteomes" id="UP001549921"/>
    </source>
</evidence>
<dbReference type="InterPro" id="IPR043502">
    <property type="entry name" value="DNA/RNA_pol_sf"/>
</dbReference>
<dbReference type="SUPFAM" id="SSF56672">
    <property type="entry name" value="DNA/RNA polymerases"/>
    <property type="match status" value="1"/>
</dbReference>
<evidence type="ECO:0000313" key="11">
    <source>
        <dbReference type="EMBL" id="KAL0840889.1"/>
    </source>
</evidence>
<dbReference type="InterPro" id="IPR012337">
    <property type="entry name" value="RNaseH-like_sf"/>
</dbReference>
<dbReference type="SUPFAM" id="SSF50630">
    <property type="entry name" value="Acid proteases"/>
    <property type="match status" value="1"/>
</dbReference>
<evidence type="ECO:0000256" key="8">
    <source>
        <dbReference type="SAM" id="Coils"/>
    </source>
</evidence>
<dbReference type="InterPro" id="IPR001584">
    <property type="entry name" value="Integrase_cat-core"/>
</dbReference>
<keyword evidence="6" id="KW-0378">Hydrolase</keyword>
<accession>A0ABD0TC70</accession>
<dbReference type="PROSITE" id="PS50878">
    <property type="entry name" value="RT_POL"/>
    <property type="match status" value="1"/>
</dbReference>
<evidence type="ECO:0000256" key="7">
    <source>
        <dbReference type="ARBA" id="ARBA00022918"/>
    </source>
</evidence>
<dbReference type="SUPFAM" id="SSF53098">
    <property type="entry name" value="Ribonuclease H-like"/>
    <property type="match status" value="1"/>
</dbReference>
<keyword evidence="7" id="KW-0695">RNA-directed DNA polymerase</keyword>
<dbReference type="PANTHER" id="PTHR37984:SF5">
    <property type="entry name" value="PROTEIN NYNRIN-LIKE"/>
    <property type="match status" value="1"/>
</dbReference>
<dbReference type="CDD" id="cd09274">
    <property type="entry name" value="RNase_HI_RT_Ty3"/>
    <property type="match status" value="1"/>
</dbReference>
<keyword evidence="3" id="KW-0548">Nucleotidyltransferase</keyword>
<keyword evidence="4" id="KW-0540">Nuclease</keyword>
<dbReference type="Proteomes" id="UP001549921">
    <property type="component" value="Unassembled WGS sequence"/>
</dbReference>
<dbReference type="InterPro" id="IPR036397">
    <property type="entry name" value="RNaseH_sf"/>
</dbReference>
<dbReference type="GO" id="GO:0042575">
    <property type="term" value="C:DNA polymerase complex"/>
    <property type="evidence" value="ECO:0007669"/>
    <property type="project" value="UniProtKB-ARBA"/>
</dbReference>
<comment type="caution">
    <text evidence="11">The sequence shown here is derived from an EMBL/GenBank/DDBJ whole genome shotgun (WGS) entry which is preliminary data.</text>
</comment>
<dbReference type="EC" id="2.7.7.49" evidence="1"/>
<dbReference type="CDD" id="cd01647">
    <property type="entry name" value="RT_LTR"/>
    <property type="match status" value="1"/>
</dbReference>
<dbReference type="Gene3D" id="2.40.70.10">
    <property type="entry name" value="Acid Proteases"/>
    <property type="match status" value="1"/>
</dbReference>
<gene>
    <name evidence="11" type="ORF">ABMA28_014690</name>
</gene>
<dbReference type="InterPro" id="IPR041373">
    <property type="entry name" value="RT_RNaseH"/>
</dbReference>
<dbReference type="InterPro" id="IPR021109">
    <property type="entry name" value="Peptidase_aspartic_dom_sf"/>
</dbReference>
<dbReference type="PROSITE" id="PS50994">
    <property type="entry name" value="INTEGRASE"/>
    <property type="match status" value="1"/>
</dbReference>
<evidence type="ECO:0000256" key="2">
    <source>
        <dbReference type="ARBA" id="ARBA00022679"/>
    </source>
</evidence>